<dbReference type="Pfam" id="PF13181">
    <property type="entry name" value="TPR_8"/>
    <property type="match status" value="2"/>
</dbReference>
<dbReference type="EC" id="2.4.-.-" evidence="2"/>
<dbReference type="SUPFAM" id="SSF48452">
    <property type="entry name" value="TPR-like"/>
    <property type="match status" value="1"/>
</dbReference>
<dbReference type="Proteomes" id="UP001580430">
    <property type="component" value="Unassembled WGS sequence"/>
</dbReference>
<dbReference type="InterPro" id="IPR029044">
    <property type="entry name" value="Nucleotide-diphossugar_trans"/>
</dbReference>
<evidence type="ECO:0000313" key="3">
    <source>
        <dbReference type="Proteomes" id="UP001580430"/>
    </source>
</evidence>
<dbReference type="PANTHER" id="PTHR43630:SF2">
    <property type="entry name" value="GLYCOSYLTRANSFERASE"/>
    <property type="match status" value="1"/>
</dbReference>
<evidence type="ECO:0000313" key="2">
    <source>
        <dbReference type="EMBL" id="MFB5759859.1"/>
    </source>
</evidence>
<protein>
    <submittedName>
        <fullName evidence="2">Glycosyltransferase</fullName>
        <ecNumber evidence="2">2.4.-.-</ecNumber>
    </submittedName>
</protein>
<dbReference type="SUPFAM" id="SSF53448">
    <property type="entry name" value="Nucleotide-diphospho-sugar transferases"/>
    <property type="match status" value="1"/>
</dbReference>
<comment type="caution">
    <text evidence="2">The sequence shown here is derived from an EMBL/GenBank/DDBJ whole genome shotgun (WGS) entry which is preliminary data.</text>
</comment>
<sequence>MKKTISLVMIVKNEERTLKRCLESVIQYVDEIIVVDTGSTDQTKDIAAEYQARIFDYKWSNDFAAARNFALEQSTCDWCLVLDADEYISNDCSDAVQTLLSNPFPAVGKVKRIDKFQGKDGINLEQSYITRIFPSYCRYTGKIHEQIVTDLPRITMDVEIQHDGYFQQTKNERNIPLLLEVINQSPEDPYYYYQIAKEYRGLERHEDAFECLKKAYHLISGQEVYAPSLIVNYLYAIMAIGKLEDGIAVIEKEQEFLYDFPDFYFAGALYLLELIMSDPGQYQHLLSHIEQYYMRALEIGDNGKEGSVMGTGSFAAHHNLGVFYEVLGDLEKAKEQYLAAAHYKYEPSIERLSLMAQ</sequence>
<dbReference type="Pfam" id="PF00535">
    <property type="entry name" value="Glycos_transf_2"/>
    <property type="match status" value="1"/>
</dbReference>
<dbReference type="RefSeq" id="WP_375519052.1">
    <property type="nucleotide sequence ID" value="NZ_JBHIRY010000004.1"/>
</dbReference>
<reference evidence="2 3" key="1">
    <citation type="submission" date="2024-09" db="EMBL/GenBank/DDBJ databases">
        <title>Paenibacillus zeirhizospherea sp. nov., isolated from surface of the maize (Zea mays) roots in a horticulture field, Hungary.</title>
        <authorList>
            <person name="Marton D."/>
            <person name="Farkas M."/>
            <person name="Bedics A."/>
            <person name="Toth E."/>
            <person name="Tancsics A."/>
            <person name="Boka K."/>
            <person name="Marati G."/>
            <person name="Kriszt B."/>
            <person name="Cserhati M."/>
        </authorList>
    </citation>
    <scope>NUCLEOTIDE SEQUENCE [LARGE SCALE GENOMIC DNA]</scope>
    <source>
        <strain evidence="2 3">JCM 18446</strain>
    </source>
</reference>
<dbReference type="InterPro" id="IPR019734">
    <property type="entry name" value="TPR_rpt"/>
</dbReference>
<dbReference type="Gene3D" id="1.25.40.10">
    <property type="entry name" value="Tetratricopeptide repeat domain"/>
    <property type="match status" value="1"/>
</dbReference>
<keyword evidence="2" id="KW-0328">Glycosyltransferase</keyword>
<name>A0ABV5BX46_9BACL</name>
<dbReference type="SMART" id="SM00028">
    <property type="entry name" value="TPR"/>
    <property type="match status" value="2"/>
</dbReference>
<accession>A0ABV5BX46</accession>
<feature type="domain" description="Glycosyltransferase 2-like" evidence="1">
    <location>
        <begin position="6"/>
        <end position="124"/>
    </location>
</feature>
<organism evidence="2 3">
    <name type="scientific">Paenibacillus medicaginis</name>
    <dbReference type="NCBI Taxonomy" id="1470560"/>
    <lineage>
        <taxon>Bacteria</taxon>
        <taxon>Bacillati</taxon>
        <taxon>Bacillota</taxon>
        <taxon>Bacilli</taxon>
        <taxon>Bacillales</taxon>
        <taxon>Paenibacillaceae</taxon>
        <taxon>Paenibacillus</taxon>
    </lineage>
</organism>
<dbReference type="CDD" id="cd02511">
    <property type="entry name" value="Beta4Glucosyltransferase"/>
    <property type="match status" value="1"/>
</dbReference>
<proteinExistence type="predicted"/>
<keyword evidence="2" id="KW-0808">Transferase</keyword>
<dbReference type="GO" id="GO:0016757">
    <property type="term" value="F:glycosyltransferase activity"/>
    <property type="evidence" value="ECO:0007669"/>
    <property type="project" value="UniProtKB-KW"/>
</dbReference>
<gene>
    <name evidence="2" type="ORF">ACE5LO_05580</name>
</gene>
<dbReference type="InterPro" id="IPR001173">
    <property type="entry name" value="Glyco_trans_2-like"/>
</dbReference>
<dbReference type="EMBL" id="JBHIRY010000004">
    <property type="protein sequence ID" value="MFB5759859.1"/>
    <property type="molecule type" value="Genomic_DNA"/>
</dbReference>
<dbReference type="PANTHER" id="PTHR43630">
    <property type="entry name" value="POLY-BETA-1,6-N-ACETYL-D-GLUCOSAMINE SYNTHASE"/>
    <property type="match status" value="1"/>
</dbReference>
<keyword evidence="3" id="KW-1185">Reference proteome</keyword>
<evidence type="ECO:0000259" key="1">
    <source>
        <dbReference type="Pfam" id="PF00535"/>
    </source>
</evidence>
<dbReference type="Gene3D" id="3.90.550.10">
    <property type="entry name" value="Spore Coat Polysaccharide Biosynthesis Protein SpsA, Chain A"/>
    <property type="match status" value="1"/>
</dbReference>
<dbReference type="InterPro" id="IPR011990">
    <property type="entry name" value="TPR-like_helical_dom_sf"/>
</dbReference>